<name>A0A2X2XVE6_CLOPF</name>
<dbReference type="RefSeq" id="WP_111926220.1">
    <property type="nucleotide sequence ID" value="NZ_UAWG01000007.1"/>
</dbReference>
<dbReference type="PROSITE" id="PS51257">
    <property type="entry name" value="PROKAR_LIPOPROTEIN"/>
    <property type="match status" value="1"/>
</dbReference>
<sequence length="123" mass="13969">MKKIVSLIMVVLISILFIGCGSATKEIKNSELDQAINNGTLKDVFDYSTYEVTDDNGNKSINVTLAYNDEVLRKGVVTGIRNIVERELSKEYQTINLTIIQEKPQFDSVNYIFKDGKWDKEVE</sequence>
<evidence type="ECO:0008006" key="3">
    <source>
        <dbReference type="Google" id="ProtNLM"/>
    </source>
</evidence>
<reference evidence="1 2" key="1">
    <citation type="submission" date="2018-06" db="EMBL/GenBank/DDBJ databases">
        <authorList>
            <consortium name="Pathogen Informatics"/>
            <person name="Doyle S."/>
        </authorList>
    </citation>
    <scope>NUCLEOTIDE SEQUENCE [LARGE SCALE GENOMIC DNA]</scope>
    <source>
        <strain evidence="1 2">NCTC10719</strain>
    </source>
</reference>
<protein>
    <recommendedName>
        <fullName evidence="3">Lipoprotein</fullName>
    </recommendedName>
</protein>
<dbReference type="Proteomes" id="UP000249986">
    <property type="component" value="Unassembled WGS sequence"/>
</dbReference>
<gene>
    <name evidence="1" type="ORF">NCTC10719_01265</name>
</gene>
<organism evidence="1 2">
    <name type="scientific">Clostridium perfringens</name>
    <dbReference type="NCBI Taxonomy" id="1502"/>
    <lineage>
        <taxon>Bacteria</taxon>
        <taxon>Bacillati</taxon>
        <taxon>Bacillota</taxon>
        <taxon>Clostridia</taxon>
        <taxon>Eubacteriales</taxon>
        <taxon>Clostridiaceae</taxon>
        <taxon>Clostridium</taxon>
    </lineage>
</organism>
<dbReference type="AlphaFoldDB" id="A0A2X2XVE6"/>
<proteinExistence type="predicted"/>
<evidence type="ECO:0000313" key="2">
    <source>
        <dbReference type="Proteomes" id="UP000249986"/>
    </source>
</evidence>
<evidence type="ECO:0000313" key="1">
    <source>
        <dbReference type="EMBL" id="SQB59672.1"/>
    </source>
</evidence>
<accession>A0A2X2XVE6</accession>
<dbReference type="EMBL" id="UAWG01000007">
    <property type="protein sequence ID" value="SQB59672.1"/>
    <property type="molecule type" value="Genomic_DNA"/>
</dbReference>